<sequence>MEISILLTFLIMIVSLGGLFLRAGKLCLIEEKQIKESANIKYNLINGLSAWTVKFVLRGLYLLNTVALFDAQKVAQTTSIQSQNLIFEG</sequence>
<evidence type="ECO:0000256" key="1">
    <source>
        <dbReference type="SAM" id="Phobius"/>
    </source>
</evidence>
<evidence type="ECO:0000313" key="3">
    <source>
        <dbReference type="Proteomes" id="UP001596020"/>
    </source>
</evidence>
<dbReference type="EMBL" id="JBHSGO010000191">
    <property type="protein sequence ID" value="MFC4666314.1"/>
    <property type="molecule type" value="Genomic_DNA"/>
</dbReference>
<gene>
    <name evidence="2" type="ORF">ACFO3G_06855</name>
</gene>
<protein>
    <recommendedName>
        <fullName evidence="4">ATP synthase F0 subunit 8</fullName>
    </recommendedName>
</protein>
<name>A0ABV9K8H4_9PORP</name>
<proteinExistence type="predicted"/>
<keyword evidence="1" id="KW-1133">Transmembrane helix</keyword>
<accession>A0ABV9K8H4</accession>
<comment type="caution">
    <text evidence="2">The sequence shown here is derived from an EMBL/GenBank/DDBJ whole genome shotgun (WGS) entry which is preliminary data.</text>
</comment>
<organism evidence="2 3">
    <name type="scientific">Falsiporphyromonas endometrii</name>
    <dbReference type="NCBI Taxonomy" id="1387297"/>
    <lineage>
        <taxon>Bacteria</taxon>
        <taxon>Pseudomonadati</taxon>
        <taxon>Bacteroidota</taxon>
        <taxon>Bacteroidia</taxon>
        <taxon>Bacteroidales</taxon>
        <taxon>Porphyromonadaceae</taxon>
        <taxon>Falsiporphyromonas</taxon>
    </lineage>
</organism>
<reference evidence="3" key="1">
    <citation type="journal article" date="2019" name="Int. J. Syst. Evol. Microbiol.">
        <title>The Global Catalogue of Microorganisms (GCM) 10K type strain sequencing project: providing services to taxonomists for standard genome sequencing and annotation.</title>
        <authorList>
            <consortium name="The Broad Institute Genomics Platform"/>
            <consortium name="The Broad Institute Genome Sequencing Center for Infectious Disease"/>
            <person name="Wu L."/>
            <person name="Ma J."/>
        </authorList>
    </citation>
    <scope>NUCLEOTIDE SEQUENCE [LARGE SCALE GENOMIC DNA]</scope>
    <source>
        <strain evidence="3">CGMCC 4.7357</strain>
    </source>
</reference>
<keyword evidence="3" id="KW-1185">Reference proteome</keyword>
<keyword evidence="1" id="KW-0812">Transmembrane</keyword>
<evidence type="ECO:0000313" key="2">
    <source>
        <dbReference type="EMBL" id="MFC4666314.1"/>
    </source>
</evidence>
<evidence type="ECO:0008006" key="4">
    <source>
        <dbReference type="Google" id="ProtNLM"/>
    </source>
</evidence>
<dbReference type="Proteomes" id="UP001596020">
    <property type="component" value="Unassembled WGS sequence"/>
</dbReference>
<feature type="transmembrane region" description="Helical" evidence="1">
    <location>
        <begin position="6"/>
        <end position="24"/>
    </location>
</feature>
<keyword evidence="1" id="KW-0472">Membrane</keyword>
<dbReference type="RefSeq" id="WP_380079261.1">
    <property type="nucleotide sequence ID" value="NZ_JBHSGO010000191.1"/>
</dbReference>